<organism evidence="2 3">
    <name type="scientific">Tribonema minus</name>
    <dbReference type="NCBI Taxonomy" id="303371"/>
    <lineage>
        <taxon>Eukaryota</taxon>
        <taxon>Sar</taxon>
        <taxon>Stramenopiles</taxon>
        <taxon>Ochrophyta</taxon>
        <taxon>PX clade</taxon>
        <taxon>Xanthophyceae</taxon>
        <taxon>Tribonematales</taxon>
        <taxon>Tribonemataceae</taxon>
        <taxon>Tribonema</taxon>
    </lineage>
</organism>
<accession>A0A835Z365</accession>
<comment type="caution">
    <text evidence="2">The sequence shown here is derived from an EMBL/GenBank/DDBJ whole genome shotgun (WGS) entry which is preliminary data.</text>
</comment>
<dbReference type="InterPro" id="IPR029045">
    <property type="entry name" value="ClpP/crotonase-like_dom_sf"/>
</dbReference>
<evidence type="ECO:0000313" key="3">
    <source>
        <dbReference type="Proteomes" id="UP000664859"/>
    </source>
</evidence>
<evidence type="ECO:0000256" key="1">
    <source>
        <dbReference type="ARBA" id="ARBA00023239"/>
    </source>
</evidence>
<keyword evidence="3" id="KW-1185">Reference proteome</keyword>
<dbReference type="InterPro" id="IPR001753">
    <property type="entry name" value="Enoyl-CoA_hydra/iso"/>
</dbReference>
<gene>
    <name evidence="2" type="ORF">JKP88DRAFT_348326</name>
</gene>
<dbReference type="AlphaFoldDB" id="A0A835Z365"/>
<protein>
    <submittedName>
        <fullName evidence="2">ClpP/crotonase-like domain-containing protein</fullName>
    </submittedName>
</protein>
<dbReference type="PANTHER" id="PTHR11941:SF27">
    <property type="entry name" value="ETHYLMALONYL-COA DECARBOXYLASE"/>
    <property type="match status" value="1"/>
</dbReference>
<name>A0A835Z365_9STRA</name>
<dbReference type="EMBL" id="JAFCMP010000135">
    <property type="protein sequence ID" value="KAG5185369.1"/>
    <property type="molecule type" value="Genomic_DNA"/>
</dbReference>
<evidence type="ECO:0000313" key="2">
    <source>
        <dbReference type="EMBL" id="KAG5185369.1"/>
    </source>
</evidence>
<dbReference type="SUPFAM" id="SSF52096">
    <property type="entry name" value="ClpP/crotonase"/>
    <property type="match status" value="1"/>
</dbReference>
<dbReference type="OrthoDB" id="448450at2759"/>
<sequence length="378" mass="41092">MTLPEQVSGEEFDAFKDRLSVLGAGHVHYTMDDASGLARIELRNPDSRNALSGRMMVELADAVAAVERWHRGVALILTAEGDRAFCAGADLALARNHLTTPWDGRLMCALMTDTLHRLRALPLVSVAAVKGPAVGGGAELSTACDYRVMSSAAHIRFVQVKMGVSTGWGGAARLTRIVGSRQALRLLAWGEQLSASAAQQLGLVDLVTEEGEDAETSANTFLEPLTTQPNWRAVRAVKAAVAAASAIPEENVLAERAAFISVWGGDHNRSVLEKGVKPASLLPLLRPLEQQLHRLPPLLLLQQPFMLLALPEQLRHVLPQLLPLPLKELLAPLKLLRCVLLLLLPLPPRPLVDVQLRHVAAWASTDDENWAQRRRVVV</sequence>
<dbReference type="GO" id="GO:0006635">
    <property type="term" value="P:fatty acid beta-oxidation"/>
    <property type="evidence" value="ECO:0007669"/>
    <property type="project" value="TreeGrafter"/>
</dbReference>
<dbReference type="Pfam" id="PF00378">
    <property type="entry name" value="ECH_1"/>
    <property type="match status" value="1"/>
</dbReference>
<proteinExistence type="predicted"/>
<dbReference type="Proteomes" id="UP000664859">
    <property type="component" value="Unassembled WGS sequence"/>
</dbReference>
<dbReference type="Gene3D" id="3.90.226.10">
    <property type="entry name" value="2-enoyl-CoA Hydratase, Chain A, domain 1"/>
    <property type="match status" value="1"/>
</dbReference>
<reference evidence="2" key="1">
    <citation type="submission" date="2021-02" db="EMBL/GenBank/DDBJ databases">
        <title>First Annotated Genome of the Yellow-green Alga Tribonema minus.</title>
        <authorList>
            <person name="Mahan K.M."/>
        </authorList>
    </citation>
    <scope>NUCLEOTIDE SEQUENCE</scope>
    <source>
        <strain evidence="2">UTEX B ZZ1240</strain>
    </source>
</reference>
<dbReference type="GO" id="GO:0005829">
    <property type="term" value="C:cytosol"/>
    <property type="evidence" value="ECO:0007669"/>
    <property type="project" value="TreeGrafter"/>
</dbReference>
<keyword evidence="1" id="KW-0456">Lyase</keyword>
<dbReference type="GO" id="GO:0016829">
    <property type="term" value="F:lyase activity"/>
    <property type="evidence" value="ECO:0007669"/>
    <property type="project" value="UniProtKB-KW"/>
</dbReference>
<dbReference type="CDD" id="cd06558">
    <property type="entry name" value="crotonase-like"/>
    <property type="match status" value="1"/>
</dbReference>
<dbReference type="PANTHER" id="PTHR11941">
    <property type="entry name" value="ENOYL-COA HYDRATASE-RELATED"/>
    <property type="match status" value="1"/>
</dbReference>